<dbReference type="OrthoDB" id="7360581at2"/>
<protein>
    <recommendedName>
        <fullName evidence="5">Osmotically-inducible protein Y</fullName>
    </recommendedName>
</protein>
<dbReference type="InterPro" id="IPR007055">
    <property type="entry name" value="BON_dom"/>
</dbReference>
<keyword evidence="2 6" id="KW-0732">Signal</keyword>
<dbReference type="FunFam" id="3.30.1340.30:FF:000001">
    <property type="entry name" value="Molecular chaperone OsmY"/>
    <property type="match status" value="1"/>
</dbReference>
<dbReference type="STRING" id="1603606.DSOUD_0326"/>
<evidence type="ECO:0000256" key="5">
    <source>
        <dbReference type="ARBA" id="ARBA00070588"/>
    </source>
</evidence>
<dbReference type="AlphaFoldDB" id="A0A0M4CYY9"/>
<keyword evidence="3" id="KW-0677">Repeat</keyword>
<dbReference type="PROSITE" id="PS51257">
    <property type="entry name" value="PROKAR_LIPOPROTEIN"/>
    <property type="match status" value="1"/>
</dbReference>
<evidence type="ECO:0000256" key="6">
    <source>
        <dbReference type="SAM" id="SignalP"/>
    </source>
</evidence>
<evidence type="ECO:0000256" key="1">
    <source>
        <dbReference type="ARBA" id="ARBA00004418"/>
    </source>
</evidence>
<keyword evidence="4" id="KW-0574">Periplasm</keyword>
<evidence type="ECO:0000313" key="8">
    <source>
        <dbReference type="EMBL" id="ALC15121.1"/>
    </source>
</evidence>
<dbReference type="SMART" id="SM00749">
    <property type="entry name" value="BON"/>
    <property type="match status" value="1"/>
</dbReference>
<feature type="domain" description="BON" evidence="7">
    <location>
        <begin position="36"/>
        <end position="103"/>
    </location>
</feature>
<organism evidence="8 9">
    <name type="scientific">Desulfuromonas soudanensis</name>
    <dbReference type="NCBI Taxonomy" id="1603606"/>
    <lineage>
        <taxon>Bacteria</taxon>
        <taxon>Pseudomonadati</taxon>
        <taxon>Thermodesulfobacteriota</taxon>
        <taxon>Desulfuromonadia</taxon>
        <taxon>Desulfuromonadales</taxon>
        <taxon>Desulfuromonadaceae</taxon>
        <taxon>Desulfuromonas</taxon>
    </lineage>
</organism>
<dbReference type="EMBL" id="CP010802">
    <property type="protein sequence ID" value="ALC15121.1"/>
    <property type="molecule type" value="Genomic_DNA"/>
</dbReference>
<comment type="subcellular location">
    <subcellularLocation>
        <location evidence="1">Periplasm</location>
    </subcellularLocation>
</comment>
<dbReference type="PATRIC" id="fig|1603606.3.peg.353"/>
<dbReference type="InterPro" id="IPR014004">
    <property type="entry name" value="Transpt-assoc_nodulatn_dom_bac"/>
</dbReference>
<reference evidence="8 9" key="1">
    <citation type="submission" date="2015-07" db="EMBL/GenBank/DDBJ databases">
        <title>Isolation and Genomic Characterization of a Novel Halophilic Metal-Reducing Deltaproteobacterium from the Deep Subsurface.</title>
        <authorList>
            <person name="Badalamenti J.P."/>
            <person name="Summers Z.M."/>
            <person name="Gralnick J.A."/>
            <person name="Bond D.R."/>
        </authorList>
    </citation>
    <scope>NUCLEOTIDE SEQUENCE [LARGE SCALE GENOMIC DNA]</scope>
    <source>
        <strain evidence="8 9">WTL</strain>
    </source>
</reference>
<dbReference type="Gene3D" id="3.30.1340.30">
    <property type="match status" value="1"/>
</dbReference>
<evidence type="ECO:0000256" key="3">
    <source>
        <dbReference type="ARBA" id="ARBA00022737"/>
    </source>
</evidence>
<sequence length="103" mass="10991">MIGIKRLTGFFLALAVLAVMGCAGTDTSRSTGTYIDDKTITTQVTAKLAADPATKATQIQVETYDGVVQLSGFVDTKESIPKAEEIARSVEGVKKVKNNLILR</sequence>
<gene>
    <name evidence="8" type="ORF">DSOUD_0326</name>
</gene>
<dbReference type="PANTHER" id="PTHR34606">
    <property type="entry name" value="BON DOMAIN-CONTAINING PROTEIN"/>
    <property type="match status" value="1"/>
</dbReference>
<dbReference type="PROSITE" id="PS50914">
    <property type="entry name" value="BON"/>
    <property type="match status" value="1"/>
</dbReference>
<dbReference type="RefSeq" id="WP_053549354.1">
    <property type="nucleotide sequence ID" value="NZ_CP010802.1"/>
</dbReference>
<accession>A0A0M4CYY9</accession>
<proteinExistence type="predicted"/>
<dbReference type="InterPro" id="IPR051686">
    <property type="entry name" value="Lipoprotein_DolP"/>
</dbReference>
<dbReference type="Proteomes" id="UP000057158">
    <property type="component" value="Chromosome"/>
</dbReference>
<keyword evidence="9" id="KW-1185">Reference proteome</keyword>
<evidence type="ECO:0000259" key="7">
    <source>
        <dbReference type="PROSITE" id="PS50914"/>
    </source>
</evidence>
<dbReference type="GO" id="GO:0042597">
    <property type="term" value="C:periplasmic space"/>
    <property type="evidence" value="ECO:0007669"/>
    <property type="project" value="UniProtKB-SubCell"/>
</dbReference>
<evidence type="ECO:0000313" key="9">
    <source>
        <dbReference type="Proteomes" id="UP000057158"/>
    </source>
</evidence>
<dbReference type="Pfam" id="PF04972">
    <property type="entry name" value="BON"/>
    <property type="match status" value="1"/>
</dbReference>
<dbReference type="PANTHER" id="PTHR34606:SF16">
    <property type="entry name" value="BON DOMAIN-CONTAINING PROTEIN"/>
    <property type="match status" value="1"/>
</dbReference>
<evidence type="ECO:0000256" key="2">
    <source>
        <dbReference type="ARBA" id="ARBA00022729"/>
    </source>
</evidence>
<feature type="chain" id="PRO_5005791692" description="Osmotically-inducible protein Y" evidence="6">
    <location>
        <begin position="22"/>
        <end position="103"/>
    </location>
</feature>
<dbReference type="KEGG" id="des:DSOUD_0326"/>
<evidence type="ECO:0000256" key="4">
    <source>
        <dbReference type="ARBA" id="ARBA00022764"/>
    </source>
</evidence>
<name>A0A0M4CYY9_9BACT</name>
<feature type="signal peptide" evidence="6">
    <location>
        <begin position="1"/>
        <end position="21"/>
    </location>
</feature>